<dbReference type="GO" id="GO:0000390">
    <property type="term" value="P:spliceosomal complex disassembly"/>
    <property type="evidence" value="ECO:0007669"/>
    <property type="project" value="TreeGrafter"/>
</dbReference>
<dbReference type="Proteomes" id="UP000226192">
    <property type="component" value="Unassembled WGS sequence"/>
</dbReference>
<dbReference type="Pfam" id="PF00226">
    <property type="entry name" value="DnaJ"/>
    <property type="match status" value="1"/>
</dbReference>
<dbReference type="EMBL" id="NJET01000058">
    <property type="protein sequence ID" value="PHH63041.1"/>
    <property type="molecule type" value="Genomic_DNA"/>
</dbReference>
<feature type="domain" description="J" evidence="7">
    <location>
        <begin position="21"/>
        <end position="85"/>
    </location>
</feature>
<evidence type="ECO:0000256" key="4">
    <source>
        <dbReference type="ARBA" id="ARBA00023186"/>
    </source>
</evidence>
<dbReference type="Gene3D" id="1.10.287.110">
    <property type="entry name" value="DnaJ domain"/>
    <property type="match status" value="1"/>
</dbReference>
<feature type="region of interest" description="Disordered" evidence="6">
    <location>
        <begin position="168"/>
        <end position="207"/>
    </location>
</feature>
<evidence type="ECO:0000259" key="7">
    <source>
        <dbReference type="PROSITE" id="PS50076"/>
    </source>
</evidence>
<dbReference type="GO" id="GO:0005681">
    <property type="term" value="C:spliceosomal complex"/>
    <property type="evidence" value="ECO:0007669"/>
    <property type="project" value="TreeGrafter"/>
</dbReference>
<feature type="region of interest" description="Disordered" evidence="6">
    <location>
        <begin position="112"/>
        <end position="135"/>
    </location>
</feature>
<dbReference type="STRING" id="1399860.A0A2C5Y835"/>
<reference evidence="8 9" key="1">
    <citation type="submission" date="2017-06" db="EMBL/GenBank/DDBJ databases">
        <title>Ant-infecting Ophiocordyceps genomes reveal a high diversity of potential behavioral manipulation genes and a possible major role for enterotoxins.</title>
        <authorList>
            <person name="De Bekker C."/>
            <person name="Evans H.C."/>
            <person name="Brachmann A."/>
            <person name="Hughes D.P."/>
        </authorList>
    </citation>
    <scope>NUCLEOTIDE SEQUENCE [LARGE SCALE GENOMIC DNA]</scope>
    <source>
        <strain evidence="8 9">Map64</strain>
    </source>
</reference>
<accession>A0A2C5Y835</accession>
<comment type="subcellular location">
    <subcellularLocation>
        <location evidence="2">Cytoplasm</location>
    </subcellularLocation>
    <subcellularLocation>
        <location evidence="1">Nucleus</location>
    </subcellularLocation>
</comment>
<evidence type="ECO:0000256" key="2">
    <source>
        <dbReference type="ARBA" id="ARBA00004496"/>
    </source>
</evidence>
<dbReference type="AlphaFoldDB" id="A0A2C5Y835"/>
<dbReference type="InterPro" id="IPR052094">
    <property type="entry name" value="Pre-mRNA-splicing_ERAD"/>
</dbReference>
<feature type="compositionally biased region" description="Basic and acidic residues" evidence="6">
    <location>
        <begin position="168"/>
        <end position="177"/>
    </location>
</feature>
<dbReference type="SMART" id="SM00271">
    <property type="entry name" value="DnaJ"/>
    <property type="match status" value="1"/>
</dbReference>
<evidence type="ECO:0000256" key="3">
    <source>
        <dbReference type="ARBA" id="ARBA00022490"/>
    </source>
</evidence>
<dbReference type="InterPro" id="IPR036869">
    <property type="entry name" value="J_dom_sf"/>
</dbReference>
<name>A0A2C5Y835_9HYPO</name>
<keyword evidence="4" id="KW-0143">Chaperone</keyword>
<dbReference type="InterPro" id="IPR001623">
    <property type="entry name" value="DnaJ_domain"/>
</dbReference>
<evidence type="ECO:0000256" key="6">
    <source>
        <dbReference type="SAM" id="MobiDB-lite"/>
    </source>
</evidence>
<evidence type="ECO:0000256" key="1">
    <source>
        <dbReference type="ARBA" id="ARBA00004123"/>
    </source>
</evidence>
<keyword evidence="5" id="KW-0539">Nucleus</keyword>
<protein>
    <recommendedName>
        <fullName evidence="7">J domain-containing protein</fullName>
    </recommendedName>
</protein>
<proteinExistence type="predicted"/>
<dbReference type="CDD" id="cd06257">
    <property type="entry name" value="DnaJ"/>
    <property type="match status" value="1"/>
</dbReference>
<feature type="compositionally biased region" description="Low complexity" evidence="6">
    <location>
        <begin position="190"/>
        <end position="199"/>
    </location>
</feature>
<keyword evidence="9" id="KW-1185">Reference proteome</keyword>
<comment type="caution">
    <text evidence="8">The sequence shown here is derived from an EMBL/GenBank/DDBJ whole genome shotgun (WGS) entry which is preliminary data.</text>
</comment>
<evidence type="ECO:0000256" key="5">
    <source>
        <dbReference type="ARBA" id="ARBA00023242"/>
    </source>
</evidence>
<dbReference type="SUPFAM" id="SSF46565">
    <property type="entry name" value="Chaperone J-domain"/>
    <property type="match status" value="1"/>
</dbReference>
<gene>
    <name evidence="8" type="ORF">CDD81_6372</name>
</gene>
<keyword evidence="3" id="KW-0963">Cytoplasm</keyword>
<organism evidence="8 9">
    <name type="scientific">Ophiocordyceps australis</name>
    <dbReference type="NCBI Taxonomy" id="1399860"/>
    <lineage>
        <taxon>Eukaryota</taxon>
        <taxon>Fungi</taxon>
        <taxon>Dikarya</taxon>
        <taxon>Ascomycota</taxon>
        <taxon>Pezizomycotina</taxon>
        <taxon>Sordariomycetes</taxon>
        <taxon>Hypocreomycetidae</taxon>
        <taxon>Hypocreales</taxon>
        <taxon>Ophiocordycipitaceae</taxon>
        <taxon>Ophiocordyceps</taxon>
    </lineage>
</organism>
<dbReference type="PROSITE" id="PS50076">
    <property type="entry name" value="DNAJ_2"/>
    <property type="match status" value="1"/>
</dbReference>
<evidence type="ECO:0000313" key="9">
    <source>
        <dbReference type="Proteomes" id="UP000226192"/>
    </source>
</evidence>
<evidence type="ECO:0000313" key="8">
    <source>
        <dbReference type="EMBL" id="PHH63041.1"/>
    </source>
</evidence>
<dbReference type="GO" id="GO:0005737">
    <property type="term" value="C:cytoplasm"/>
    <property type="evidence" value="ECO:0007669"/>
    <property type="project" value="UniProtKB-SubCell"/>
</dbReference>
<dbReference type="PANTHER" id="PTHR44313:SF1">
    <property type="entry name" value="DNAJ HOMOLOG SUBFAMILY C MEMBER 17"/>
    <property type="match status" value="1"/>
</dbReference>
<dbReference type="OrthoDB" id="376357at2759"/>
<sequence>MSQDSKDLVRLAGEYAEQNTDLYHLLGVDALTDKADIHRAWRKRSLKYHPDKAGDSFDADKWTLFERGRDILCDAAARAVYDQAIKARLVRQQQRAAMDSQHRRYANDLEAREQAASELRREHQQSQRQAMAKERERLAQELRMRHDEKLRQDEAAQHVEDLAEARRRLQERKEDKARKRQVRQSIKTWAGPAATRRAAPGPPNGTVDVPGNYRVDLADGTCSKQYWQLVCDKLRAVQAVRNLHKTAAPAQALQEAETRVLEARRRIHEAENTYAASA</sequence>
<dbReference type="PANTHER" id="PTHR44313">
    <property type="entry name" value="DNAJ HOMOLOG SUBFAMILY C MEMBER 17"/>
    <property type="match status" value="1"/>
</dbReference>